<proteinExistence type="predicted"/>
<reference evidence="2" key="1">
    <citation type="submission" date="2022-11" db="UniProtKB">
        <authorList>
            <consortium name="WormBaseParasite"/>
        </authorList>
    </citation>
    <scope>IDENTIFICATION</scope>
</reference>
<dbReference type="Gene3D" id="3.10.20.90">
    <property type="entry name" value="Phosphatidylinositol 3-kinase Catalytic Subunit, Chain A, domain 1"/>
    <property type="match status" value="1"/>
</dbReference>
<dbReference type="SUPFAM" id="SSF54236">
    <property type="entry name" value="Ubiquitin-like"/>
    <property type="match status" value="1"/>
</dbReference>
<accession>A0A914QQP1</accession>
<dbReference type="InterPro" id="IPR029071">
    <property type="entry name" value="Ubiquitin-like_domsf"/>
</dbReference>
<dbReference type="CDD" id="cd17039">
    <property type="entry name" value="Ubl_ubiquitin_like"/>
    <property type="match status" value="1"/>
</dbReference>
<sequence>MLTENSTIILFIKNEKGIAMPIYVHSNDTIQSIWSECTFSTVITGNSLKGKALFFKDTVLERNKCVSDYQISRGSVIYLKSAVST</sequence>
<name>A0A914QQP1_9BILA</name>
<keyword evidence="1" id="KW-1185">Reference proteome</keyword>
<evidence type="ECO:0000313" key="2">
    <source>
        <dbReference type="WBParaSite" id="PDA_v2.g5768.t1"/>
    </source>
</evidence>
<evidence type="ECO:0000313" key="1">
    <source>
        <dbReference type="Proteomes" id="UP000887578"/>
    </source>
</evidence>
<organism evidence="1 2">
    <name type="scientific">Panagrolaimus davidi</name>
    <dbReference type="NCBI Taxonomy" id="227884"/>
    <lineage>
        <taxon>Eukaryota</taxon>
        <taxon>Metazoa</taxon>
        <taxon>Ecdysozoa</taxon>
        <taxon>Nematoda</taxon>
        <taxon>Chromadorea</taxon>
        <taxon>Rhabditida</taxon>
        <taxon>Tylenchina</taxon>
        <taxon>Panagrolaimomorpha</taxon>
        <taxon>Panagrolaimoidea</taxon>
        <taxon>Panagrolaimidae</taxon>
        <taxon>Panagrolaimus</taxon>
    </lineage>
</organism>
<dbReference type="WBParaSite" id="PDA_v2.g5768.t1">
    <property type="protein sequence ID" value="PDA_v2.g5768.t1"/>
    <property type="gene ID" value="PDA_v2.g5768"/>
</dbReference>
<dbReference type="Proteomes" id="UP000887578">
    <property type="component" value="Unplaced"/>
</dbReference>
<protein>
    <submittedName>
        <fullName evidence="2">Ubiquitin-like domain-containing protein</fullName>
    </submittedName>
</protein>
<dbReference type="AlphaFoldDB" id="A0A914QQP1"/>